<dbReference type="EMBL" id="JACMYC010000001">
    <property type="protein sequence ID" value="MBC2959132.1"/>
    <property type="molecule type" value="Genomic_DNA"/>
</dbReference>
<dbReference type="PANTHER" id="PTHR43149:SF1">
    <property type="entry name" value="DELTA(3,5)-DELTA(2,4)-DIENOYL-COA ISOMERASE, MITOCHONDRIAL"/>
    <property type="match status" value="1"/>
</dbReference>
<dbReference type="InterPro" id="IPR001753">
    <property type="entry name" value="Enoyl-CoA_hydra/iso"/>
</dbReference>
<evidence type="ECO:0000313" key="3">
    <source>
        <dbReference type="EMBL" id="MBC2959132.1"/>
    </source>
</evidence>
<gene>
    <name evidence="3" type="ORF">H7344_02330</name>
</gene>
<dbReference type="PROSITE" id="PS00166">
    <property type="entry name" value="ENOYL_COA_HYDRATASE"/>
    <property type="match status" value="1"/>
</dbReference>
<accession>A0ABR6U3Y0</accession>
<evidence type="ECO:0000256" key="2">
    <source>
        <dbReference type="RuleBase" id="RU003707"/>
    </source>
</evidence>
<dbReference type="Pfam" id="PF00378">
    <property type="entry name" value="ECH_1"/>
    <property type="match status" value="1"/>
</dbReference>
<name>A0ABR6U3Y0_9ACTN</name>
<dbReference type="PANTHER" id="PTHR43149">
    <property type="entry name" value="ENOYL-COA HYDRATASE"/>
    <property type="match status" value="1"/>
</dbReference>
<dbReference type="SUPFAM" id="SSF52096">
    <property type="entry name" value="ClpP/crotonase"/>
    <property type="match status" value="1"/>
</dbReference>
<evidence type="ECO:0000313" key="4">
    <source>
        <dbReference type="Proteomes" id="UP000604001"/>
    </source>
</evidence>
<organism evidence="3 4">
    <name type="scientific">Nocardioides deserti</name>
    <dbReference type="NCBI Taxonomy" id="1588644"/>
    <lineage>
        <taxon>Bacteria</taxon>
        <taxon>Bacillati</taxon>
        <taxon>Actinomycetota</taxon>
        <taxon>Actinomycetes</taxon>
        <taxon>Propionibacteriales</taxon>
        <taxon>Nocardioidaceae</taxon>
        <taxon>Nocardioides</taxon>
    </lineage>
</organism>
<comment type="caution">
    <text evidence="3">The sequence shown here is derived from an EMBL/GenBank/DDBJ whole genome shotgun (WGS) entry which is preliminary data.</text>
</comment>
<dbReference type="InterPro" id="IPR018376">
    <property type="entry name" value="Enoyl-CoA_hyd/isom_CS"/>
</dbReference>
<keyword evidence="4" id="KW-1185">Reference proteome</keyword>
<dbReference type="Gene3D" id="3.90.226.10">
    <property type="entry name" value="2-enoyl-CoA Hydratase, Chain A, domain 1"/>
    <property type="match status" value="1"/>
</dbReference>
<sequence>MTTPTPETPTPEILAAAGLQLDLTGPVATITLDRPDVRNAQTPAMWRALADLGAGLPGDVRVVVVRGNGPAFSAGLDRRLLDPSSIGGEEESVAGLVTLSDEELSATIDAYQRGFTFLRDPRFVSIAAVHGYAIGAGFQLALSCDLRVLSTDAQLSMKEAALGLVPDLTGTKPLVDSVGYARALEICATARMVGADEAVRIGLALAAVPTEQLDSTVADLVQALVAPLPGAVTEIKTLLQGADERDLETQRRLEREAQVRRFREMASLVGGR</sequence>
<dbReference type="RefSeq" id="WP_186344381.1">
    <property type="nucleotide sequence ID" value="NZ_BMMR01000001.1"/>
</dbReference>
<comment type="similarity">
    <text evidence="1 2">Belongs to the enoyl-CoA hydratase/isomerase family.</text>
</comment>
<proteinExistence type="inferred from homology"/>
<reference evidence="3 4" key="1">
    <citation type="submission" date="2020-08" db="EMBL/GenBank/DDBJ databases">
        <title>novel species in genus Nocardioides.</title>
        <authorList>
            <person name="Zhang G."/>
        </authorList>
    </citation>
    <scope>NUCLEOTIDE SEQUENCE [LARGE SCALE GENOMIC DNA]</scope>
    <source>
        <strain evidence="3 4">SC8A-24</strain>
    </source>
</reference>
<evidence type="ECO:0000256" key="1">
    <source>
        <dbReference type="ARBA" id="ARBA00005254"/>
    </source>
</evidence>
<dbReference type="Proteomes" id="UP000604001">
    <property type="component" value="Unassembled WGS sequence"/>
</dbReference>
<dbReference type="InterPro" id="IPR045002">
    <property type="entry name" value="Ech1-like"/>
</dbReference>
<protein>
    <submittedName>
        <fullName evidence="3">Enoyl-CoA hydratase/isomerase family protein</fullName>
    </submittedName>
</protein>
<dbReference type="InterPro" id="IPR029045">
    <property type="entry name" value="ClpP/crotonase-like_dom_sf"/>
</dbReference>
<dbReference type="CDD" id="cd06558">
    <property type="entry name" value="crotonase-like"/>
    <property type="match status" value="1"/>
</dbReference>